<feature type="region of interest" description="Disordered" evidence="1">
    <location>
        <begin position="214"/>
        <end position="234"/>
    </location>
</feature>
<keyword evidence="3" id="KW-1185">Reference proteome</keyword>
<name>A0A316AXJ6_9ACTN</name>
<dbReference type="InterPro" id="IPR016024">
    <property type="entry name" value="ARM-type_fold"/>
</dbReference>
<protein>
    <submittedName>
        <fullName evidence="2">HEAT repeat protein</fullName>
    </submittedName>
</protein>
<organism evidence="2 3">
    <name type="scientific">Quadrisphaera granulorum</name>
    <dbReference type="NCBI Taxonomy" id="317664"/>
    <lineage>
        <taxon>Bacteria</taxon>
        <taxon>Bacillati</taxon>
        <taxon>Actinomycetota</taxon>
        <taxon>Actinomycetes</taxon>
        <taxon>Kineosporiales</taxon>
        <taxon>Kineosporiaceae</taxon>
        <taxon>Quadrisphaera</taxon>
    </lineage>
</organism>
<dbReference type="Pfam" id="PF13646">
    <property type="entry name" value="HEAT_2"/>
    <property type="match status" value="1"/>
</dbReference>
<evidence type="ECO:0000313" key="2">
    <source>
        <dbReference type="EMBL" id="PWJ54927.1"/>
    </source>
</evidence>
<accession>A0A316AXJ6</accession>
<sequence>MVDMEAVAAALASTHVSVRLRAAMALGTHPMPELLEVLMERCAAEPDPFVRDTLTWALTRLPADLTLPRLRRELFSAYPQARAQALHTLSKVGAAEAYPWITLDLVSDDDDDVARAAWRAVAALAPEAERGAAAELLAQQLGRGDDDVKRSLSRTMLRLAPEVEPVLERSATSPRPEVAEHATAALLLLRRPEVAFAADIAVADRATALGREKTAALHASADPDGEEPADNGES</sequence>
<dbReference type="AlphaFoldDB" id="A0A316AXJ6"/>
<comment type="caution">
    <text evidence="2">The sequence shown here is derived from an EMBL/GenBank/DDBJ whole genome shotgun (WGS) entry which is preliminary data.</text>
</comment>
<evidence type="ECO:0000313" key="3">
    <source>
        <dbReference type="Proteomes" id="UP000245469"/>
    </source>
</evidence>
<gene>
    <name evidence="2" type="ORF">BXY45_105136</name>
</gene>
<dbReference type="Gene3D" id="1.25.10.10">
    <property type="entry name" value="Leucine-rich Repeat Variant"/>
    <property type="match status" value="1"/>
</dbReference>
<evidence type="ECO:0000256" key="1">
    <source>
        <dbReference type="SAM" id="MobiDB-lite"/>
    </source>
</evidence>
<dbReference type="EMBL" id="QGDQ01000005">
    <property type="protein sequence ID" value="PWJ54927.1"/>
    <property type="molecule type" value="Genomic_DNA"/>
</dbReference>
<dbReference type="InterPro" id="IPR011989">
    <property type="entry name" value="ARM-like"/>
</dbReference>
<dbReference type="Proteomes" id="UP000245469">
    <property type="component" value="Unassembled WGS sequence"/>
</dbReference>
<proteinExistence type="predicted"/>
<feature type="compositionally biased region" description="Acidic residues" evidence="1">
    <location>
        <begin position="223"/>
        <end position="234"/>
    </location>
</feature>
<reference evidence="2 3" key="1">
    <citation type="submission" date="2018-03" db="EMBL/GenBank/DDBJ databases">
        <title>Genomic Encyclopedia of Archaeal and Bacterial Type Strains, Phase II (KMG-II): from individual species to whole genera.</title>
        <authorList>
            <person name="Goeker M."/>
        </authorList>
    </citation>
    <scope>NUCLEOTIDE SEQUENCE [LARGE SCALE GENOMIC DNA]</scope>
    <source>
        <strain evidence="2 3">DSM 44889</strain>
    </source>
</reference>
<dbReference type="SUPFAM" id="SSF48371">
    <property type="entry name" value="ARM repeat"/>
    <property type="match status" value="1"/>
</dbReference>